<name>R8Y0B8_ACICA</name>
<dbReference type="HOGENOM" id="CLU_1056138_0_0_6"/>
<accession>R8Y0B8</accession>
<evidence type="ECO:0000313" key="1">
    <source>
        <dbReference type="EMBL" id="EOQ62863.1"/>
    </source>
</evidence>
<comment type="caution">
    <text evidence="1">The sequence shown here is derived from an EMBL/GenBank/DDBJ whole genome shotgun (WGS) entry which is preliminary data.</text>
</comment>
<dbReference type="EMBL" id="APQJ01000008">
    <property type="protein sequence ID" value="EOQ62863.1"/>
    <property type="molecule type" value="Genomic_DNA"/>
</dbReference>
<sequence length="270" mass="31946">MSYLKKNLLFMYFLFLGGCMNKEKSNIPQEGDIVIWKQNNNLIVKAKLGERRIHIPDQFDSEFYRPEREHYLGQFPINYIPEKFGSITQKEIDSLPMPDSNRQLQFNLVLRKSSFQATDGYIPDHKDQVRVKIEGLTIDMREQKLDTNKIMLNNFNSKYVDLKSKFKKNGLDCYKRNISDKAFFCYGYSKNKDVTGVFLDVFASENTSDNHFIQIYGNSYEPNKYGGVWVKWETNLNNWEEWQEIDNAIWRLLDVWNVAPLEVKSKNTRK</sequence>
<gene>
    <name evidence="1" type="ORF">F935_01954</name>
</gene>
<dbReference type="Proteomes" id="UP000014041">
    <property type="component" value="Unassembled WGS sequence"/>
</dbReference>
<protein>
    <submittedName>
        <fullName evidence="1">Uncharacterized protein</fullName>
    </submittedName>
</protein>
<reference evidence="1 2" key="1">
    <citation type="submission" date="2013-02" db="EMBL/GenBank/DDBJ databases">
        <title>The Genome Sequence of Acinetobacter sp. ANC 3811.</title>
        <authorList>
            <consortium name="The Broad Institute Genome Sequencing Platform"/>
            <consortium name="The Broad Institute Genome Sequencing Center for Infectious Disease"/>
            <person name="Cerqueira G."/>
            <person name="Feldgarden M."/>
            <person name="Courvalin P."/>
            <person name="Perichon B."/>
            <person name="Grillot-Courvalin C."/>
            <person name="Clermont D."/>
            <person name="Rocha E."/>
            <person name="Yoon E.-J."/>
            <person name="Nemec A."/>
            <person name="Walker B."/>
            <person name="Young S.K."/>
            <person name="Zeng Q."/>
            <person name="Gargeya S."/>
            <person name="Fitzgerald M."/>
            <person name="Haas B."/>
            <person name="Abouelleil A."/>
            <person name="Alvarado L."/>
            <person name="Arachchi H.M."/>
            <person name="Berlin A.M."/>
            <person name="Chapman S.B."/>
            <person name="Dewar J."/>
            <person name="Goldberg J."/>
            <person name="Griggs A."/>
            <person name="Gujja S."/>
            <person name="Hansen M."/>
            <person name="Howarth C."/>
            <person name="Imamovic A."/>
            <person name="Larimer J."/>
            <person name="McCowan C."/>
            <person name="Murphy C."/>
            <person name="Neiman D."/>
            <person name="Pearson M."/>
            <person name="Priest M."/>
            <person name="Roberts A."/>
            <person name="Saif S."/>
            <person name="Shea T."/>
            <person name="Sisk P."/>
            <person name="Sykes S."/>
            <person name="Wortman J."/>
            <person name="Nusbaum C."/>
            <person name="Birren B."/>
        </authorList>
    </citation>
    <scope>NUCLEOTIDE SEQUENCE [LARGE SCALE GENOMIC DNA]</scope>
    <source>
        <strain evidence="1 2">ANC 3811</strain>
    </source>
</reference>
<dbReference type="AlphaFoldDB" id="R8Y0B8"/>
<proteinExistence type="predicted"/>
<dbReference type="PATRIC" id="fig|1217690.3.peg.1941"/>
<evidence type="ECO:0000313" key="2">
    <source>
        <dbReference type="Proteomes" id="UP000014041"/>
    </source>
</evidence>
<organism evidence="1 2">
    <name type="scientific">Acinetobacter calcoaceticus ANC 3811</name>
    <dbReference type="NCBI Taxonomy" id="1217690"/>
    <lineage>
        <taxon>Bacteria</taxon>
        <taxon>Pseudomonadati</taxon>
        <taxon>Pseudomonadota</taxon>
        <taxon>Gammaproteobacteria</taxon>
        <taxon>Moraxellales</taxon>
        <taxon>Moraxellaceae</taxon>
        <taxon>Acinetobacter</taxon>
        <taxon>Acinetobacter calcoaceticus/baumannii complex</taxon>
    </lineage>
</organism>
<dbReference type="PROSITE" id="PS51257">
    <property type="entry name" value="PROKAR_LIPOPROTEIN"/>
    <property type="match status" value="1"/>
</dbReference>